<evidence type="ECO:0000259" key="2">
    <source>
        <dbReference type="PROSITE" id="PS51841"/>
    </source>
</evidence>
<keyword evidence="4" id="KW-1185">Reference proteome</keyword>
<name>A0ABS4DZ23_9HYPH</name>
<comment type="caution">
    <text evidence="3">The sequence shown here is derived from an EMBL/GenBank/DDBJ whole genome shotgun (WGS) entry which is preliminary data.</text>
</comment>
<evidence type="ECO:0000256" key="1">
    <source>
        <dbReference type="SAM" id="MobiDB-lite"/>
    </source>
</evidence>
<dbReference type="InterPro" id="IPR001322">
    <property type="entry name" value="Lamin_tail_dom"/>
</dbReference>
<reference evidence="3 4" key="1">
    <citation type="submission" date="2021-03" db="EMBL/GenBank/DDBJ databases">
        <title>Genomic Encyclopedia of Type Strains, Phase IV (KMG-IV): sequencing the most valuable type-strain genomes for metagenomic binning, comparative biology and taxonomic classification.</title>
        <authorList>
            <person name="Goeker M."/>
        </authorList>
    </citation>
    <scope>NUCLEOTIDE SEQUENCE [LARGE SCALE GENOMIC DNA]</scope>
    <source>
        <strain evidence="3 4">DSM 21600</strain>
    </source>
</reference>
<dbReference type="RefSeq" id="WP_209945164.1">
    <property type="nucleotide sequence ID" value="NZ_JAGGJU010000006.1"/>
</dbReference>
<dbReference type="Proteomes" id="UP000759443">
    <property type="component" value="Unassembled WGS sequence"/>
</dbReference>
<dbReference type="PROSITE" id="PS51841">
    <property type="entry name" value="LTD"/>
    <property type="match status" value="1"/>
</dbReference>
<dbReference type="SUPFAM" id="SSF74853">
    <property type="entry name" value="Lamin A/C globular tail domain"/>
    <property type="match status" value="1"/>
</dbReference>
<organism evidence="3 4">
    <name type="scientific">Rhizobium halophytocola</name>
    <dbReference type="NCBI Taxonomy" id="735519"/>
    <lineage>
        <taxon>Bacteria</taxon>
        <taxon>Pseudomonadati</taxon>
        <taxon>Pseudomonadota</taxon>
        <taxon>Alphaproteobacteria</taxon>
        <taxon>Hyphomicrobiales</taxon>
        <taxon>Rhizobiaceae</taxon>
        <taxon>Rhizobium/Agrobacterium group</taxon>
        <taxon>Rhizobium</taxon>
    </lineage>
</organism>
<dbReference type="EMBL" id="JAGGJU010000006">
    <property type="protein sequence ID" value="MBP1850925.1"/>
    <property type="molecule type" value="Genomic_DNA"/>
</dbReference>
<evidence type="ECO:0000313" key="3">
    <source>
        <dbReference type="EMBL" id="MBP1850925.1"/>
    </source>
</evidence>
<dbReference type="Pfam" id="PF10042">
    <property type="entry name" value="DUF2278"/>
    <property type="match status" value="1"/>
</dbReference>
<gene>
    <name evidence="3" type="ORF">J2Z17_002368</name>
</gene>
<evidence type="ECO:0000313" key="4">
    <source>
        <dbReference type="Proteomes" id="UP000759443"/>
    </source>
</evidence>
<protein>
    <submittedName>
        <fullName evidence="3">Uncharacterized protein YukJ</fullName>
    </submittedName>
</protein>
<dbReference type="Pfam" id="PF00932">
    <property type="entry name" value="LTD"/>
    <property type="match status" value="1"/>
</dbReference>
<dbReference type="InterPro" id="IPR036415">
    <property type="entry name" value="Lamin_tail_dom_sf"/>
</dbReference>
<sequence length="346" mass="37430">MIKNYHVLKGVASGLELDDDDSPHIEIRIEADGVSYRIAVNARSTVPPHDLLFAHVVGFEAPILAGLAGLPMGLTDLRGDHPELAIDYVRGGLIERDDLQVAPFQLSGPRNDLREFIEPLIEDSLDDDTMHFYAFGERWGPEADKKDAYFDFLPGNGIHDIHMNQGSEGSFASDNGPNQDGALLIHDTVSNDWIAIFLAFQTQNWNTDAATGHPLSGAQAGQGRGEGTRRPQPVLASSVRILAALINPINEPDGSERESVTVINRSDMDVDLDGWQLADAADRRQGLSGRLAAGDILTVMLAGGEGLPQLRNKGGDILLYAPSGLVADRVSYGRSETANEGWTTLF</sequence>
<dbReference type="InterPro" id="IPR019268">
    <property type="entry name" value="DUF2278"/>
</dbReference>
<proteinExistence type="predicted"/>
<feature type="domain" description="LTD" evidence="2">
    <location>
        <begin position="230"/>
        <end position="334"/>
    </location>
</feature>
<feature type="region of interest" description="Disordered" evidence="1">
    <location>
        <begin position="210"/>
        <end position="231"/>
    </location>
</feature>
<accession>A0ABS4DZ23</accession>